<accession>A0ABR1W7E5</accession>
<reference evidence="3 4" key="1">
    <citation type="submission" date="2023-01" db="EMBL/GenBank/DDBJ databases">
        <title>Analysis of 21 Apiospora genomes using comparative genomics revels a genus with tremendous synthesis potential of carbohydrate active enzymes and secondary metabolites.</title>
        <authorList>
            <person name="Sorensen T."/>
        </authorList>
    </citation>
    <scope>NUCLEOTIDE SEQUENCE [LARGE SCALE GENOMIC DNA]</scope>
    <source>
        <strain evidence="3 4">CBS 83171</strain>
    </source>
</reference>
<feature type="signal peptide" evidence="2">
    <location>
        <begin position="1"/>
        <end position="18"/>
    </location>
</feature>
<keyword evidence="4" id="KW-1185">Reference proteome</keyword>
<organism evidence="3 4">
    <name type="scientific">Apiospora saccharicola</name>
    <dbReference type="NCBI Taxonomy" id="335842"/>
    <lineage>
        <taxon>Eukaryota</taxon>
        <taxon>Fungi</taxon>
        <taxon>Dikarya</taxon>
        <taxon>Ascomycota</taxon>
        <taxon>Pezizomycotina</taxon>
        <taxon>Sordariomycetes</taxon>
        <taxon>Xylariomycetidae</taxon>
        <taxon>Amphisphaeriales</taxon>
        <taxon>Apiosporaceae</taxon>
        <taxon>Apiospora</taxon>
    </lineage>
</organism>
<feature type="region of interest" description="Disordered" evidence="1">
    <location>
        <begin position="19"/>
        <end position="52"/>
    </location>
</feature>
<proteinExistence type="predicted"/>
<feature type="region of interest" description="Disordered" evidence="1">
    <location>
        <begin position="70"/>
        <end position="95"/>
    </location>
</feature>
<protein>
    <submittedName>
        <fullName evidence="3">Uncharacterized protein</fullName>
    </submittedName>
</protein>
<dbReference type="EMBL" id="JAQQWM010000002">
    <property type="protein sequence ID" value="KAK8078471.1"/>
    <property type="molecule type" value="Genomic_DNA"/>
</dbReference>
<keyword evidence="2" id="KW-0732">Signal</keyword>
<dbReference type="Proteomes" id="UP001446871">
    <property type="component" value="Unassembled WGS sequence"/>
</dbReference>
<sequence length="95" mass="9789">MYFTTKTLVIALAAGAVAMPSKPKMDGKPPGGNSTKPAPPPAGEKGAEKRDFLGVPFPNITDIIKGIGKGVAGRGEEGEMRNPCSPARLLTIAKT</sequence>
<feature type="chain" id="PRO_5046576616" evidence="2">
    <location>
        <begin position="19"/>
        <end position="95"/>
    </location>
</feature>
<comment type="caution">
    <text evidence="3">The sequence shown here is derived from an EMBL/GenBank/DDBJ whole genome shotgun (WGS) entry which is preliminary data.</text>
</comment>
<name>A0ABR1W7E5_9PEZI</name>
<evidence type="ECO:0000256" key="1">
    <source>
        <dbReference type="SAM" id="MobiDB-lite"/>
    </source>
</evidence>
<evidence type="ECO:0000256" key="2">
    <source>
        <dbReference type="SAM" id="SignalP"/>
    </source>
</evidence>
<evidence type="ECO:0000313" key="3">
    <source>
        <dbReference type="EMBL" id="KAK8078471.1"/>
    </source>
</evidence>
<evidence type="ECO:0000313" key="4">
    <source>
        <dbReference type="Proteomes" id="UP001446871"/>
    </source>
</evidence>
<gene>
    <name evidence="3" type="ORF">PG996_004641</name>
</gene>